<dbReference type="InParanoid" id="F9X2B6"/>
<dbReference type="EMBL" id="CM001197">
    <property type="protein sequence ID" value="EGP90552.1"/>
    <property type="molecule type" value="Genomic_DNA"/>
</dbReference>
<dbReference type="InterPro" id="IPR001567">
    <property type="entry name" value="Pept_M3A_M3B_dom"/>
</dbReference>
<comment type="similarity">
    <text evidence="1 7">Belongs to the peptidase M3 family.</text>
</comment>
<keyword evidence="3 7" id="KW-0479">Metal-binding</keyword>
<dbReference type="AlphaFoldDB" id="F9X2B6"/>
<dbReference type="GO" id="GO:0006508">
    <property type="term" value="P:proteolysis"/>
    <property type="evidence" value="ECO:0007669"/>
    <property type="project" value="UniProtKB-KW"/>
</dbReference>
<dbReference type="GO" id="GO:0006518">
    <property type="term" value="P:peptide metabolic process"/>
    <property type="evidence" value="ECO:0007669"/>
    <property type="project" value="TreeGrafter"/>
</dbReference>
<keyword evidence="2 7" id="KW-0645">Protease</keyword>
<dbReference type="InterPro" id="IPR024079">
    <property type="entry name" value="MetalloPept_cat_dom_sf"/>
</dbReference>
<dbReference type="eggNOG" id="KOG2089">
    <property type="taxonomic scope" value="Eukaryota"/>
</dbReference>
<evidence type="ECO:0000256" key="7">
    <source>
        <dbReference type="RuleBase" id="RU003435"/>
    </source>
</evidence>
<dbReference type="SUPFAM" id="SSF55486">
    <property type="entry name" value="Metalloproteases ('zincins'), catalytic domain"/>
    <property type="match status" value="1"/>
</dbReference>
<dbReference type="GO" id="GO:0005758">
    <property type="term" value="C:mitochondrial intermembrane space"/>
    <property type="evidence" value="ECO:0007669"/>
    <property type="project" value="TreeGrafter"/>
</dbReference>
<dbReference type="GO" id="GO:0004222">
    <property type="term" value="F:metalloendopeptidase activity"/>
    <property type="evidence" value="ECO:0007669"/>
    <property type="project" value="InterPro"/>
</dbReference>
<keyword evidence="6 7" id="KW-0482">Metalloprotease</keyword>
<evidence type="ECO:0000256" key="6">
    <source>
        <dbReference type="ARBA" id="ARBA00023049"/>
    </source>
</evidence>
<dbReference type="Gene3D" id="1.20.1050.40">
    <property type="entry name" value="Endopeptidase. Chain P, domain 1"/>
    <property type="match status" value="1"/>
</dbReference>
<evidence type="ECO:0000313" key="10">
    <source>
        <dbReference type="Proteomes" id="UP000008062"/>
    </source>
</evidence>
<keyword evidence="4 7" id="KW-0378">Hydrolase</keyword>
<feature type="domain" description="Peptidase M3A/M3B catalytic" evidence="8">
    <location>
        <begin position="394"/>
        <end position="898"/>
    </location>
</feature>
<gene>
    <name evidence="9" type="ORF">MYCGRDRAFT_68302</name>
</gene>
<evidence type="ECO:0000256" key="2">
    <source>
        <dbReference type="ARBA" id="ARBA00022670"/>
    </source>
</evidence>
<dbReference type="Gene3D" id="1.10.1370.10">
    <property type="entry name" value="Neurolysin, domain 3"/>
    <property type="match status" value="1"/>
</dbReference>
<dbReference type="Proteomes" id="UP000008062">
    <property type="component" value="Chromosome 2"/>
</dbReference>
<dbReference type="OrthoDB" id="534666at2759"/>
<dbReference type="OMA" id="QLMANWA"/>
<organism evidence="9 10">
    <name type="scientific">Zymoseptoria tritici (strain CBS 115943 / IPO323)</name>
    <name type="common">Speckled leaf blotch fungus</name>
    <name type="synonym">Septoria tritici</name>
    <dbReference type="NCBI Taxonomy" id="336722"/>
    <lineage>
        <taxon>Eukaryota</taxon>
        <taxon>Fungi</taxon>
        <taxon>Dikarya</taxon>
        <taxon>Ascomycota</taxon>
        <taxon>Pezizomycotina</taxon>
        <taxon>Dothideomycetes</taxon>
        <taxon>Dothideomycetidae</taxon>
        <taxon>Mycosphaerellales</taxon>
        <taxon>Mycosphaerellaceae</taxon>
        <taxon>Zymoseptoria</taxon>
    </lineage>
</organism>
<accession>F9X2B6</accession>
<dbReference type="InterPro" id="IPR024077">
    <property type="entry name" value="Neurolysin/TOP_dom2"/>
</dbReference>
<proteinExistence type="inferred from homology"/>
<evidence type="ECO:0000256" key="4">
    <source>
        <dbReference type="ARBA" id="ARBA00022801"/>
    </source>
</evidence>
<dbReference type="InterPro" id="IPR024080">
    <property type="entry name" value="Neurolysin/TOP_N"/>
</dbReference>
<evidence type="ECO:0000256" key="3">
    <source>
        <dbReference type="ARBA" id="ARBA00022723"/>
    </source>
</evidence>
<protein>
    <recommendedName>
        <fullName evidence="8">Peptidase M3A/M3B catalytic domain-containing protein</fullName>
    </recommendedName>
</protein>
<dbReference type="InterPro" id="IPR045090">
    <property type="entry name" value="Pept_M3A_M3B"/>
</dbReference>
<dbReference type="GeneID" id="13399406"/>
<dbReference type="CDD" id="cd06455">
    <property type="entry name" value="M3A_TOP"/>
    <property type="match status" value="1"/>
</dbReference>
<dbReference type="HOGENOM" id="CLU_001805_1_1_1"/>
<evidence type="ECO:0000256" key="1">
    <source>
        <dbReference type="ARBA" id="ARBA00006040"/>
    </source>
</evidence>
<dbReference type="GO" id="GO:0046872">
    <property type="term" value="F:metal ion binding"/>
    <property type="evidence" value="ECO:0007669"/>
    <property type="project" value="UniProtKB-UniRule"/>
</dbReference>
<sequence>MELADSLEVQASRETAAISCALLQVDAGQYLAKRFRRTRQGSVNRFAVLQNQAARPVVHSAAVSTTCPQFRNRKMSQLGSAGDVDIVEREQTLLPRASLHASCFRLRRSQANMAQPGVRVASHSGQVSFSTMMLLLLLAAVIQLGSCILPPGTGHSNPLHLNRQTPRDGATDVATLSSGIQRPPQLPFVYNVTVDSIQQLGSTIIASLNSTIQQILNGVKPETATFQNTVLPFLQWDNEYRRQFYPLQAIELGTKPENTDARDETQVKIKAALADAFTTEPFFQLVDSVYQSNKDTTSLNEEDHIVLAAVWSEFAKRGLNIPAGPQRELFETMTERISAAALEFSYNLTTVTYLYFTAEELEGVPADLIKSYLNATGENVGKLQIDVNSVPDILDNCVNETTRYTAIREYYNQVPENVALLQEIVQLRLRSAQLLNFTNCNNSFNIAKSSKNVGDLLANLRSHVSPLGQSELDVANGLKANDTKIVSAIGDEDIVYSWDKAYYGNIHGEAADFDSDSFADYFPANVTVPAILHDIYGELFGIRFDRIQGQDADDVSPTGNGSDLVWHPDVQLYAVWNKQEYMDANGVTDPFIGFLYLDLFARPDVKSPGDGEMLFLIDGFVRPDGCREYPAAAALTGFDKANEDGKPSLIFPPTVLLHELGHCMHQLLSRATYAWTFGADESATPPDWAELPSLLMENWGKQPEALKKLSFHYSHLSPQAAAKWREEQGNATAALPPVTVTDDLIAEYLDSDKFYAGLDILRDIFYAFYDQSIYKFTEADVAAKTDLSVLFNRLRREIGLVPDFSDVGVGYKWGNGEALIDHFVSNSYGGNYYCYQWCQVYAEDVFYTAFASNLFDSAVGWRYRQQILQPGGSKDLKKMLVDFLGHEPSTDGYLEYLGISGT</sequence>
<reference evidence="9 10" key="1">
    <citation type="journal article" date="2011" name="PLoS Genet.">
        <title>Finished genome of the fungal wheat pathogen Mycosphaerella graminicola reveals dispensome structure, chromosome plasticity, and stealth pathogenesis.</title>
        <authorList>
            <person name="Goodwin S.B."/>
            <person name="Ben M'barek S."/>
            <person name="Dhillon B."/>
            <person name="Wittenberg A.H.J."/>
            <person name="Crane C.F."/>
            <person name="Hane J.K."/>
            <person name="Foster A.J."/>
            <person name="Van der Lee T.A.J."/>
            <person name="Grimwood J."/>
            <person name="Aerts A."/>
            <person name="Antoniw J."/>
            <person name="Bailey A."/>
            <person name="Bluhm B."/>
            <person name="Bowler J."/>
            <person name="Bristow J."/>
            <person name="van der Burgt A."/>
            <person name="Canto-Canche B."/>
            <person name="Churchill A.C.L."/>
            <person name="Conde-Ferraez L."/>
            <person name="Cools H.J."/>
            <person name="Coutinho P.M."/>
            <person name="Csukai M."/>
            <person name="Dehal P."/>
            <person name="De Wit P."/>
            <person name="Donzelli B."/>
            <person name="van de Geest H.C."/>
            <person name="van Ham R.C.H.J."/>
            <person name="Hammond-Kosack K.E."/>
            <person name="Henrissat B."/>
            <person name="Kilian A."/>
            <person name="Kobayashi A.K."/>
            <person name="Koopmann E."/>
            <person name="Kourmpetis Y."/>
            <person name="Kuzniar A."/>
            <person name="Lindquist E."/>
            <person name="Lombard V."/>
            <person name="Maliepaard C."/>
            <person name="Martins N."/>
            <person name="Mehrabi R."/>
            <person name="Nap J.P.H."/>
            <person name="Ponomarenko A."/>
            <person name="Rudd J.J."/>
            <person name="Salamov A."/>
            <person name="Schmutz J."/>
            <person name="Schouten H.J."/>
            <person name="Shapiro H."/>
            <person name="Stergiopoulos I."/>
            <person name="Torriani S.F.F."/>
            <person name="Tu H."/>
            <person name="de Vries R.P."/>
            <person name="Waalwijk C."/>
            <person name="Ware S.B."/>
            <person name="Wiebenga A."/>
            <person name="Zwiers L.-H."/>
            <person name="Oliver R.P."/>
            <person name="Grigoriev I.V."/>
            <person name="Kema G.H.J."/>
        </authorList>
    </citation>
    <scope>NUCLEOTIDE SEQUENCE [LARGE SCALE GENOMIC DNA]</scope>
    <source>
        <strain evidence="10">CBS 115943 / IPO323</strain>
    </source>
</reference>
<keyword evidence="5 7" id="KW-0862">Zinc</keyword>
<dbReference type="PANTHER" id="PTHR11804:SF84">
    <property type="entry name" value="SACCHAROLYSIN"/>
    <property type="match status" value="1"/>
</dbReference>
<evidence type="ECO:0000259" key="8">
    <source>
        <dbReference type="Pfam" id="PF01432"/>
    </source>
</evidence>
<name>F9X2B6_ZYMTI</name>
<dbReference type="KEGG" id="ztr:MYCGRDRAFT_68302"/>
<dbReference type="PANTHER" id="PTHR11804">
    <property type="entry name" value="PROTEASE M3 THIMET OLIGOPEPTIDASE-RELATED"/>
    <property type="match status" value="1"/>
</dbReference>
<comment type="cofactor">
    <cofactor evidence="7">
        <name>Zn(2+)</name>
        <dbReference type="ChEBI" id="CHEBI:29105"/>
    </cofactor>
    <text evidence="7">Binds 1 zinc ion.</text>
</comment>
<keyword evidence="10" id="KW-1185">Reference proteome</keyword>
<evidence type="ECO:0000256" key="5">
    <source>
        <dbReference type="ARBA" id="ARBA00022833"/>
    </source>
</evidence>
<dbReference type="Pfam" id="PF01432">
    <property type="entry name" value="Peptidase_M3"/>
    <property type="match status" value="1"/>
</dbReference>
<dbReference type="Gene3D" id="3.40.390.10">
    <property type="entry name" value="Collagenase (Catalytic Domain)"/>
    <property type="match status" value="1"/>
</dbReference>
<dbReference type="RefSeq" id="XP_003855576.1">
    <property type="nucleotide sequence ID" value="XM_003855528.1"/>
</dbReference>
<evidence type="ECO:0000313" key="9">
    <source>
        <dbReference type="EMBL" id="EGP90552.1"/>
    </source>
</evidence>